<dbReference type="Gene3D" id="3.40.50.300">
    <property type="entry name" value="P-loop containing nucleotide triphosphate hydrolases"/>
    <property type="match status" value="2"/>
</dbReference>
<dbReference type="OrthoDB" id="5600252at2759"/>
<dbReference type="InterPro" id="IPR007502">
    <property type="entry name" value="Helicase-assoc_dom"/>
</dbReference>
<evidence type="ECO:0000259" key="10">
    <source>
        <dbReference type="PROSITE" id="PS51194"/>
    </source>
</evidence>
<keyword evidence="5" id="KW-0694">RNA-binding</keyword>
<dbReference type="InterPro" id="IPR027417">
    <property type="entry name" value="P-loop_NTPase"/>
</dbReference>
<reference evidence="11" key="1">
    <citation type="submission" date="2020-10" db="EMBL/GenBank/DDBJ databases">
        <title>Unveiling of a novel bifunctional photoreceptor, Dualchrome1, isolated from a cosmopolitan green alga.</title>
        <authorList>
            <person name="Suzuki S."/>
            <person name="Kawachi M."/>
        </authorList>
    </citation>
    <scope>NUCLEOTIDE SEQUENCE</scope>
    <source>
        <strain evidence="11">NIES 2893</strain>
    </source>
</reference>
<evidence type="ECO:0000256" key="7">
    <source>
        <dbReference type="SAM" id="Coils"/>
    </source>
</evidence>
<dbReference type="GO" id="GO:0016787">
    <property type="term" value="F:hydrolase activity"/>
    <property type="evidence" value="ECO:0007669"/>
    <property type="project" value="UniProtKB-KW"/>
</dbReference>
<feature type="region of interest" description="Disordered" evidence="8">
    <location>
        <begin position="655"/>
        <end position="720"/>
    </location>
</feature>
<feature type="domain" description="Helicase ATP-binding" evidence="9">
    <location>
        <begin position="301"/>
        <end position="484"/>
    </location>
</feature>
<dbReference type="InterPro" id="IPR001650">
    <property type="entry name" value="Helicase_C-like"/>
</dbReference>
<evidence type="ECO:0000313" key="12">
    <source>
        <dbReference type="Proteomes" id="UP000660262"/>
    </source>
</evidence>
<feature type="compositionally biased region" description="Low complexity" evidence="8">
    <location>
        <begin position="666"/>
        <end position="679"/>
    </location>
</feature>
<dbReference type="PANTHER" id="PTHR18934:SF145">
    <property type="entry name" value="ATP-DEPENDENT RNA HELICASE DHX57-RELATED"/>
    <property type="match status" value="1"/>
</dbReference>
<dbReference type="EMBL" id="BNJQ01000024">
    <property type="protein sequence ID" value="GHP09302.1"/>
    <property type="molecule type" value="Genomic_DNA"/>
</dbReference>
<evidence type="ECO:0000256" key="2">
    <source>
        <dbReference type="ARBA" id="ARBA00022801"/>
    </source>
</evidence>
<feature type="compositionally biased region" description="Gly residues" evidence="8">
    <location>
        <begin position="1255"/>
        <end position="1268"/>
    </location>
</feature>
<dbReference type="Pfam" id="PF26026">
    <property type="entry name" value="RNA_hel_CTD"/>
    <property type="match status" value="1"/>
</dbReference>
<dbReference type="Pfam" id="PF00270">
    <property type="entry name" value="DEAD"/>
    <property type="match status" value="1"/>
</dbReference>
<dbReference type="SUPFAM" id="SSF52540">
    <property type="entry name" value="P-loop containing nucleoside triphosphate hydrolases"/>
    <property type="match status" value="2"/>
</dbReference>
<feature type="domain" description="Helicase C-terminal" evidence="10">
    <location>
        <begin position="713"/>
        <end position="886"/>
    </location>
</feature>
<keyword evidence="12" id="KW-1185">Reference proteome</keyword>
<dbReference type="InterPro" id="IPR011709">
    <property type="entry name" value="DEAD-box_helicase_OB_fold"/>
</dbReference>
<organism evidence="11 12">
    <name type="scientific">Pycnococcus provasolii</name>
    <dbReference type="NCBI Taxonomy" id="41880"/>
    <lineage>
        <taxon>Eukaryota</taxon>
        <taxon>Viridiplantae</taxon>
        <taxon>Chlorophyta</taxon>
        <taxon>Pseudoscourfieldiophyceae</taxon>
        <taxon>Pseudoscourfieldiales</taxon>
        <taxon>Pycnococcaceae</taxon>
        <taxon>Pycnococcus</taxon>
    </lineage>
</organism>
<dbReference type="SMART" id="SM00490">
    <property type="entry name" value="HELICc"/>
    <property type="match status" value="1"/>
</dbReference>
<feature type="coiled-coil region" evidence="7">
    <location>
        <begin position="1272"/>
        <end position="1299"/>
    </location>
</feature>
<dbReference type="FunFam" id="3.40.50.300:FF:000526">
    <property type="entry name" value="DExH-box ATP-dependent RNA helicase DExH3"/>
    <property type="match status" value="1"/>
</dbReference>
<feature type="region of interest" description="Disordered" evidence="8">
    <location>
        <begin position="166"/>
        <end position="280"/>
    </location>
</feature>
<name>A0A830HQM2_9CHLO</name>
<keyword evidence="2" id="KW-0378">Hydrolase</keyword>
<evidence type="ECO:0000256" key="6">
    <source>
        <dbReference type="ARBA" id="ARBA00060772"/>
    </source>
</evidence>
<evidence type="ECO:0000256" key="8">
    <source>
        <dbReference type="SAM" id="MobiDB-lite"/>
    </source>
</evidence>
<keyword evidence="3 11" id="KW-0347">Helicase</keyword>
<comment type="caution">
    <text evidence="11">The sequence shown here is derived from an EMBL/GenBank/DDBJ whole genome shotgun (WGS) entry which is preliminary data.</text>
</comment>
<feature type="region of interest" description="Disordered" evidence="8">
    <location>
        <begin position="516"/>
        <end position="555"/>
    </location>
</feature>
<dbReference type="GO" id="GO:0004386">
    <property type="term" value="F:helicase activity"/>
    <property type="evidence" value="ECO:0007669"/>
    <property type="project" value="UniProtKB-KW"/>
</dbReference>
<evidence type="ECO:0000259" key="9">
    <source>
        <dbReference type="PROSITE" id="PS51192"/>
    </source>
</evidence>
<proteinExistence type="inferred from homology"/>
<keyword evidence="1" id="KW-0547">Nucleotide-binding</keyword>
<dbReference type="SMART" id="SM00847">
    <property type="entry name" value="HA2"/>
    <property type="match status" value="1"/>
</dbReference>
<dbReference type="Pfam" id="PF07717">
    <property type="entry name" value="OB_NTP_bind"/>
    <property type="match status" value="1"/>
</dbReference>
<dbReference type="GO" id="GO:0005524">
    <property type="term" value="F:ATP binding"/>
    <property type="evidence" value="ECO:0007669"/>
    <property type="project" value="UniProtKB-KW"/>
</dbReference>
<dbReference type="Pfam" id="PF04408">
    <property type="entry name" value="WHD_HA2"/>
    <property type="match status" value="1"/>
</dbReference>
<gene>
    <name evidence="11" type="ORF">PPROV_000803900</name>
</gene>
<dbReference type="InterPro" id="IPR059023">
    <property type="entry name" value="RNA_hel_CTD"/>
</dbReference>
<dbReference type="SMART" id="SM00487">
    <property type="entry name" value="DEXDc"/>
    <property type="match status" value="1"/>
</dbReference>
<dbReference type="Pfam" id="PF00271">
    <property type="entry name" value="Helicase_C"/>
    <property type="match status" value="1"/>
</dbReference>
<dbReference type="GO" id="GO:0003723">
    <property type="term" value="F:RNA binding"/>
    <property type="evidence" value="ECO:0007669"/>
    <property type="project" value="UniProtKB-KW"/>
</dbReference>
<dbReference type="PROSITE" id="PS51194">
    <property type="entry name" value="HELICASE_CTER"/>
    <property type="match status" value="1"/>
</dbReference>
<dbReference type="FunFam" id="1.20.120.1080:FF:000002">
    <property type="entry name" value="Putative ATP-dependent RNA helicase DHX36"/>
    <property type="match status" value="1"/>
</dbReference>
<dbReference type="Gene3D" id="1.20.120.1080">
    <property type="match status" value="1"/>
</dbReference>
<dbReference type="InterPro" id="IPR011545">
    <property type="entry name" value="DEAD/DEAH_box_helicase_dom"/>
</dbReference>
<dbReference type="PROSITE" id="PS51192">
    <property type="entry name" value="HELICASE_ATP_BIND_1"/>
    <property type="match status" value="1"/>
</dbReference>
<feature type="compositionally biased region" description="Pro residues" evidence="8">
    <location>
        <begin position="1244"/>
        <end position="1254"/>
    </location>
</feature>
<feature type="compositionally biased region" description="Basic and acidic residues" evidence="8">
    <location>
        <begin position="516"/>
        <end position="525"/>
    </location>
</feature>
<evidence type="ECO:0000256" key="1">
    <source>
        <dbReference type="ARBA" id="ARBA00022741"/>
    </source>
</evidence>
<sequence length="1354" mass="146708">MAMAASPLAAANKKRSKASMQPLQQLKDVFRCAVCGVDSSGEISFVQHCRGKAHTSKLAKRFGNRAVERGDVNRFAGLLENDAGMIPILSEAARVSIETGSPFGNAGGAAPAAVGSGAAAGGSRDEANVQRVALRGDHEQLLRTALRKSSSDVDLNKRTSSAMSLDELVAPAPAPSIQQIDVPSHMRRTGEETGTVPPTDDDDEINAMSAASSGTLRREHAASAPDLTRVVGSTVNNSPSSSKQQQQRGGGGGEISRSERHRRPAFIPPPIATGYEEDRLGGPLADQRRALPAFHYRDIILGAIRRNDVVVIEGETGCGKTTQVPQFVLDDCSQNGDPCSVVCTQPRRISALGVADRVASERGEAVGDAVGYSVRLDNKTSRRTCLCFCTTGILLKRLEEDASLAGVTHVVVDEVHERTIESDFLLMVLRDLLKRRKKAFEAHRAAMDGTPPPPPPLKVLLMSATCDVSLFCRYFQQFDFDVHAVSIPGRTFPVCTLYLEDAMEITNHSIHPRADWARKDKDRYGGGRQGPQGRREAPVSAPHPPRGGGGGGADLWMDPRRDADLTFDELARRYRGYSRRVADCLTKLDPDQIDYDLLADIVAWALSFENSVIANVTAKDIASHLHQRPDPPIPEHLLHEEELLLAEWGGAADGTAAMPQKRHANARSSDGAADGAWDDGAGGDRRPSPRAKKGRGDAAGSEAEAKRRATAAALSAPKAEARNEDADAVLVFLPGNKEIQTLAEALQFRHPAVCRGWHIVPLHGGLPPEEQKMAFHRPPPGMKKVVLATNVAETSITIDDVGFVIDTCRHKEVRYDGAKRMSSLEDVLVSKSNAKQRRGRAGRVKPGTCVHLVSRHDYATQMHQQQQPEVRRVPLEQLVLRVKALKYPGSVESVLCKLIQPPSRDAIRRAVRELVALDALALPDGDPNGAERLTSLGHHLSNLPVDVRIGKLILLGCVFGAVDETITIAAALASRSPFIVPFNEHREAADASRRAFALGQSDHLAVLNAYRQFDDAPTWDHKSRFCRDRFLGMKTLVNMGESKRHMLELLSEANFVDPGLRARYTDSLGRRTNTDGCRAALGDLGEDGMDLVASPPPVTPDGVPLSVESKASLVKALLCASLYPQVVLIQKPSKPPKGGKYKHDQLKFQIHAEEDGESDTASSDAAPAASVAGGTELQPNLVHVAVHPSSVNSKEGDFDSTFLVFHEKVKTTRVYVRDTTCVSPHALMLFAGGSLAGALHNMMPPPQPPQPPPGMHGGRGGGRGGRGGRGAVAAYYRAMDRYQHELRQYESQNVVLSVDGWIKFAVPASQAQLYLDVRNQLELLLRHKIERPHTAFGENDLAFVEVVSRLLKDH</sequence>
<dbReference type="Pfam" id="PF21010">
    <property type="entry name" value="HA2_C"/>
    <property type="match status" value="1"/>
</dbReference>
<evidence type="ECO:0000256" key="3">
    <source>
        <dbReference type="ARBA" id="ARBA00022806"/>
    </source>
</evidence>
<keyword evidence="4" id="KW-0067">ATP-binding</keyword>
<evidence type="ECO:0000256" key="5">
    <source>
        <dbReference type="ARBA" id="ARBA00022884"/>
    </source>
</evidence>
<feature type="region of interest" description="Disordered" evidence="8">
    <location>
        <begin position="1244"/>
        <end position="1268"/>
    </location>
</feature>
<evidence type="ECO:0000256" key="4">
    <source>
        <dbReference type="ARBA" id="ARBA00022840"/>
    </source>
</evidence>
<dbReference type="CDD" id="cd17917">
    <property type="entry name" value="DEXHc_RHA-like"/>
    <property type="match status" value="1"/>
</dbReference>
<dbReference type="PANTHER" id="PTHR18934">
    <property type="entry name" value="ATP-DEPENDENT RNA HELICASE"/>
    <property type="match status" value="1"/>
</dbReference>
<dbReference type="Proteomes" id="UP000660262">
    <property type="component" value="Unassembled WGS sequence"/>
</dbReference>
<protein>
    <submittedName>
        <fullName evidence="11">ATP-dependent RNA helicase</fullName>
    </submittedName>
</protein>
<dbReference type="InterPro" id="IPR048333">
    <property type="entry name" value="HA2_WH"/>
</dbReference>
<evidence type="ECO:0000313" key="11">
    <source>
        <dbReference type="EMBL" id="GHP09302.1"/>
    </source>
</evidence>
<accession>A0A830HQM2</accession>
<dbReference type="CDD" id="cd18791">
    <property type="entry name" value="SF2_C_RHA"/>
    <property type="match status" value="1"/>
</dbReference>
<dbReference type="InterPro" id="IPR014001">
    <property type="entry name" value="Helicase_ATP-bd"/>
</dbReference>
<keyword evidence="7" id="KW-0175">Coiled coil</keyword>
<comment type="similarity">
    <text evidence="6">Belongs to the DExH box helicase family.</text>
</comment>